<keyword evidence="3" id="KW-1185">Reference proteome</keyword>
<sequence length="100" mass="10612">MAWPSSARSPGTASKPESVLSRQRCSQGHLEKEILKGKHPGNVSGSAVEGEAVAISNGSGNKRTEIAKAGMAKDEEKDKEFPVTSYGRCRRQHSACSRAG</sequence>
<name>A0A9Q1EQW5_SYNKA</name>
<dbReference type="AlphaFoldDB" id="A0A9Q1EQW5"/>
<dbReference type="EMBL" id="JAINUF010000013">
    <property type="protein sequence ID" value="KAJ8343307.1"/>
    <property type="molecule type" value="Genomic_DNA"/>
</dbReference>
<evidence type="ECO:0000313" key="2">
    <source>
        <dbReference type="EMBL" id="KAJ8343307.1"/>
    </source>
</evidence>
<feature type="region of interest" description="Disordered" evidence="1">
    <location>
        <begin position="1"/>
        <end position="100"/>
    </location>
</feature>
<feature type="compositionally biased region" description="Basic and acidic residues" evidence="1">
    <location>
        <begin position="62"/>
        <end position="81"/>
    </location>
</feature>
<comment type="caution">
    <text evidence="2">The sequence shown here is derived from an EMBL/GenBank/DDBJ whole genome shotgun (WGS) entry which is preliminary data.</text>
</comment>
<protein>
    <submittedName>
        <fullName evidence="2">Uncharacterized protein</fullName>
    </submittedName>
</protein>
<reference evidence="2" key="1">
    <citation type="journal article" date="2023" name="Science">
        <title>Genome structures resolve the early diversification of teleost fishes.</title>
        <authorList>
            <person name="Parey E."/>
            <person name="Louis A."/>
            <person name="Montfort J."/>
            <person name="Bouchez O."/>
            <person name="Roques C."/>
            <person name="Iampietro C."/>
            <person name="Lluch J."/>
            <person name="Castinel A."/>
            <person name="Donnadieu C."/>
            <person name="Desvignes T."/>
            <person name="Floi Bucao C."/>
            <person name="Jouanno E."/>
            <person name="Wen M."/>
            <person name="Mejri S."/>
            <person name="Dirks R."/>
            <person name="Jansen H."/>
            <person name="Henkel C."/>
            <person name="Chen W.J."/>
            <person name="Zahm M."/>
            <person name="Cabau C."/>
            <person name="Klopp C."/>
            <person name="Thompson A.W."/>
            <person name="Robinson-Rechavi M."/>
            <person name="Braasch I."/>
            <person name="Lecointre G."/>
            <person name="Bobe J."/>
            <person name="Postlethwait J.H."/>
            <person name="Berthelot C."/>
            <person name="Roest Crollius H."/>
            <person name="Guiguen Y."/>
        </authorList>
    </citation>
    <scope>NUCLEOTIDE SEQUENCE</scope>
    <source>
        <strain evidence="2">WJC10195</strain>
    </source>
</reference>
<accession>A0A9Q1EQW5</accession>
<feature type="compositionally biased region" description="Polar residues" evidence="1">
    <location>
        <begin position="1"/>
        <end position="12"/>
    </location>
</feature>
<evidence type="ECO:0000256" key="1">
    <source>
        <dbReference type="SAM" id="MobiDB-lite"/>
    </source>
</evidence>
<gene>
    <name evidence="2" type="ORF">SKAU_G00306360</name>
</gene>
<dbReference type="Proteomes" id="UP001152622">
    <property type="component" value="Chromosome 13"/>
</dbReference>
<organism evidence="2 3">
    <name type="scientific">Synaphobranchus kaupii</name>
    <name type="common">Kaup's arrowtooth eel</name>
    <dbReference type="NCBI Taxonomy" id="118154"/>
    <lineage>
        <taxon>Eukaryota</taxon>
        <taxon>Metazoa</taxon>
        <taxon>Chordata</taxon>
        <taxon>Craniata</taxon>
        <taxon>Vertebrata</taxon>
        <taxon>Euteleostomi</taxon>
        <taxon>Actinopterygii</taxon>
        <taxon>Neopterygii</taxon>
        <taxon>Teleostei</taxon>
        <taxon>Anguilliformes</taxon>
        <taxon>Synaphobranchidae</taxon>
        <taxon>Synaphobranchus</taxon>
    </lineage>
</organism>
<proteinExistence type="predicted"/>
<evidence type="ECO:0000313" key="3">
    <source>
        <dbReference type="Proteomes" id="UP001152622"/>
    </source>
</evidence>